<dbReference type="InterPro" id="IPR011009">
    <property type="entry name" value="Kinase-like_dom_sf"/>
</dbReference>
<dbReference type="OrthoDB" id="10267235at2759"/>
<dbReference type="PANTHER" id="PTHR22603:SF66">
    <property type="entry name" value="ETHANOLAMINE KINASE"/>
    <property type="match status" value="1"/>
</dbReference>
<evidence type="ECO:0000256" key="5">
    <source>
        <dbReference type="ARBA" id="ARBA00038874"/>
    </source>
</evidence>
<dbReference type="CTD" id="32585"/>
<keyword evidence="1" id="KW-0444">Lipid biosynthesis</keyword>
<dbReference type="PANTHER" id="PTHR22603">
    <property type="entry name" value="CHOLINE/ETHANOALAMINE KINASE"/>
    <property type="match status" value="1"/>
</dbReference>
<evidence type="ECO:0000256" key="4">
    <source>
        <dbReference type="ARBA" id="ARBA00038211"/>
    </source>
</evidence>
<dbReference type="GO" id="GO:0005737">
    <property type="term" value="C:cytoplasm"/>
    <property type="evidence" value="ECO:0007669"/>
    <property type="project" value="TreeGrafter"/>
</dbReference>
<keyword evidence="7" id="KW-0808">Transferase</keyword>
<evidence type="ECO:0000256" key="3">
    <source>
        <dbReference type="ARBA" id="ARBA00037883"/>
    </source>
</evidence>
<evidence type="ECO:0000256" key="2">
    <source>
        <dbReference type="ARBA" id="ARBA00023264"/>
    </source>
</evidence>
<organism evidence="6 7">
    <name type="scientific">Fopius arisanus</name>
    <dbReference type="NCBI Taxonomy" id="64838"/>
    <lineage>
        <taxon>Eukaryota</taxon>
        <taxon>Metazoa</taxon>
        <taxon>Ecdysozoa</taxon>
        <taxon>Arthropoda</taxon>
        <taxon>Hexapoda</taxon>
        <taxon>Insecta</taxon>
        <taxon>Pterygota</taxon>
        <taxon>Neoptera</taxon>
        <taxon>Endopterygota</taxon>
        <taxon>Hymenoptera</taxon>
        <taxon>Apocrita</taxon>
        <taxon>Ichneumonoidea</taxon>
        <taxon>Braconidae</taxon>
        <taxon>Opiinae</taxon>
        <taxon>Fopius</taxon>
    </lineage>
</organism>
<evidence type="ECO:0000313" key="6">
    <source>
        <dbReference type="Proteomes" id="UP000694866"/>
    </source>
</evidence>
<sequence>MDKSSDDVYLNVTVDENNFFHGAKEIIKQLRPNWPSDQLKFKIFTDGITNRLIGIYFDEYYNMVLIRVYGKKTNLLIDRQAEIRNIRILHKAGYTHSLYATFNNGLAYEFLPGETLTVETVRRAEIYRLVAKRMAQMHRLDPGDPLIIRKPMIWEKIECFMSLMPREFEDPIKQAKYEKTIKPFEILEQEYKLLKERLSKLDSPVVYCHNDLLLANILYDKRDKSVVFIDFEYTAFNYQAFDIANHFAEFAGVENIDYSHYPDEALQRSWLRMYLQVYNECSNVSEDDVTKVHKQVEKFVLVAHFLWGCWAIVQYNNSSIDFDFLKFSAERFNEYFRRKQVLDES</sequence>
<keyword evidence="1" id="KW-0443">Lipid metabolism</keyword>
<keyword evidence="2" id="KW-1208">Phospholipid metabolism</keyword>
<comment type="pathway">
    <text evidence="3">Phospholipid metabolism; phosphatidylethanolamine biosynthesis; phosphatidylethanolamine from ethanolamine: step 1/3.</text>
</comment>
<dbReference type="EC" id="2.7.1.82" evidence="5"/>
<dbReference type="SUPFAM" id="SSF56112">
    <property type="entry name" value="Protein kinase-like (PK-like)"/>
    <property type="match status" value="1"/>
</dbReference>
<dbReference type="Gene3D" id="3.30.200.20">
    <property type="entry name" value="Phosphorylase Kinase, domain 1"/>
    <property type="match status" value="1"/>
</dbReference>
<proteinExistence type="inferred from homology"/>
<protein>
    <recommendedName>
        <fullName evidence="5">ethanolamine kinase</fullName>
        <ecNumber evidence="5">2.7.1.82</ecNumber>
    </recommendedName>
</protein>
<dbReference type="AlphaFoldDB" id="A0A9R1TWS6"/>
<dbReference type="CDD" id="cd05157">
    <property type="entry name" value="ETNK_euk"/>
    <property type="match status" value="1"/>
</dbReference>
<dbReference type="GO" id="GO:0006646">
    <property type="term" value="P:phosphatidylethanolamine biosynthetic process"/>
    <property type="evidence" value="ECO:0007669"/>
    <property type="project" value="TreeGrafter"/>
</dbReference>
<keyword evidence="6" id="KW-1185">Reference proteome</keyword>
<evidence type="ECO:0000256" key="1">
    <source>
        <dbReference type="ARBA" id="ARBA00023209"/>
    </source>
</evidence>
<evidence type="ECO:0000313" key="7">
    <source>
        <dbReference type="RefSeq" id="XP_011298827.1"/>
    </source>
</evidence>
<reference evidence="7" key="1">
    <citation type="submission" date="2025-08" db="UniProtKB">
        <authorList>
            <consortium name="RefSeq"/>
        </authorList>
    </citation>
    <scope>IDENTIFICATION</scope>
</reference>
<accession>A0A9R1TWS6</accession>
<dbReference type="GO" id="GO:0004305">
    <property type="term" value="F:ethanolamine kinase activity"/>
    <property type="evidence" value="ECO:0007669"/>
    <property type="project" value="UniProtKB-EC"/>
</dbReference>
<dbReference type="GeneID" id="105263979"/>
<keyword evidence="7" id="KW-0418">Kinase</keyword>
<dbReference type="RefSeq" id="XP_011298827.1">
    <property type="nucleotide sequence ID" value="XM_011300525.1"/>
</dbReference>
<name>A0A9R1TWS6_9HYME</name>
<dbReference type="KEGG" id="fas:105263979"/>
<gene>
    <name evidence="7" type="primary">eas</name>
</gene>
<dbReference type="Proteomes" id="UP000694866">
    <property type="component" value="Unplaced"/>
</dbReference>
<dbReference type="Gene3D" id="3.90.1200.10">
    <property type="match status" value="1"/>
</dbReference>
<dbReference type="Pfam" id="PF01633">
    <property type="entry name" value="Choline_kinase"/>
    <property type="match status" value="1"/>
</dbReference>
<keyword evidence="1" id="KW-0594">Phospholipid biosynthesis</keyword>
<comment type="similarity">
    <text evidence="4">Belongs to the choline/ethanolamine kinase family.</text>
</comment>